<keyword evidence="13" id="KW-1185">Reference proteome</keyword>
<comment type="catalytic activity">
    <reaction evidence="7">
        <text>adenosine 2',5'-bisphosphate + H2O = AMP + phosphate</text>
        <dbReference type="Rhea" id="RHEA:77643"/>
        <dbReference type="ChEBI" id="CHEBI:15377"/>
        <dbReference type="ChEBI" id="CHEBI:43474"/>
        <dbReference type="ChEBI" id="CHEBI:194156"/>
        <dbReference type="ChEBI" id="CHEBI:456215"/>
        <dbReference type="EC" id="3.1.3.7"/>
    </reaction>
    <physiologicalReaction direction="left-to-right" evidence="7">
        <dbReference type="Rhea" id="RHEA:77644"/>
    </physiologicalReaction>
</comment>
<dbReference type="GO" id="GO:0000103">
    <property type="term" value="P:sulfate assimilation"/>
    <property type="evidence" value="ECO:0007669"/>
    <property type="project" value="TreeGrafter"/>
</dbReference>
<evidence type="ECO:0000313" key="12">
    <source>
        <dbReference type="EMBL" id="KAK4536673.1"/>
    </source>
</evidence>
<comment type="similarity">
    <text evidence="2">Belongs to the inositol monophosphatase superfamily.</text>
</comment>
<evidence type="ECO:0000256" key="11">
    <source>
        <dbReference type="SAM" id="MobiDB-lite"/>
    </source>
</evidence>
<dbReference type="GO" id="GO:0008441">
    <property type="term" value="F:3'(2'),5'-bisphosphate nucleotidase activity"/>
    <property type="evidence" value="ECO:0007669"/>
    <property type="project" value="UniProtKB-EC"/>
</dbReference>
<dbReference type="GO" id="GO:0046872">
    <property type="term" value="F:metal ion binding"/>
    <property type="evidence" value="ECO:0007669"/>
    <property type="project" value="UniProtKB-KW"/>
</dbReference>
<protein>
    <recommendedName>
        <fullName evidence="3">3'(2'),5'-bisphosphate nucleotidase</fullName>
        <ecNumber evidence="3">3.1.3.7</ecNumber>
    </recommendedName>
</protein>
<evidence type="ECO:0000256" key="7">
    <source>
        <dbReference type="ARBA" id="ARBA00044466"/>
    </source>
</evidence>
<feature type="binding site" evidence="10">
    <location>
        <position position="292"/>
    </location>
    <ligand>
        <name>Mg(2+)</name>
        <dbReference type="ChEBI" id="CHEBI:18420"/>
        <label>1</label>
        <note>catalytic</note>
    </ligand>
</feature>
<accession>A0AAV9IXZ6</accession>
<evidence type="ECO:0000256" key="2">
    <source>
        <dbReference type="ARBA" id="ARBA00009759"/>
    </source>
</evidence>
<comment type="cofactor">
    <cofactor evidence="1 10">
        <name>Mg(2+)</name>
        <dbReference type="ChEBI" id="CHEBI:18420"/>
    </cofactor>
</comment>
<comment type="catalytic activity">
    <reaction evidence="8">
        <text>adenosine 3',5'-bisphosphate + H2O = AMP + phosphate</text>
        <dbReference type="Rhea" id="RHEA:10040"/>
        <dbReference type="ChEBI" id="CHEBI:15377"/>
        <dbReference type="ChEBI" id="CHEBI:43474"/>
        <dbReference type="ChEBI" id="CHEBI:58343"/>
        <dbReference type="ChEBI" id="CHEBI:456215"/>
        <dbReference type="EC" id="3.1.3.7"/>
    </reaction>
    <physiologicalReaction direction="left-to-right" evidence="8">
        <dbReference type="Rhea" id="RHEA:10041"/>
    </physiologicalReaction>
</comment>
<keyword evidence="5" id="KW-0378">Hydrolase</keyword>
<feature type="region of interest" description="Disordered" evidence="11">
    <location>
        <begin position="351"/>
        <end position="372"/>
    </location>
</feature>
<dbReference type="InterPro" id="IPR051090">
    <property type="entry name" value="Inositol_monoP_superfamily"/>
</dbReference>
<evidence type="ECO:0000256" key="10">
    <source>
        <dbReference type="PIRSR" id="PIRSR600760-2"/>
    </source>
</evidence>
<dbReference type="Gene3D" id="3.40.190.80">
    <property type="match status" value="1"/>
</dbReference>
<proteinExistence type="inferred from homology"/>
<dbReference type="GO" id="GO:0046854">
    <property type="term" value="P:phosphatidylinositol phosphate biosynthetic process"/>
    <property type="evidence" value="ECO:0007669"/>
    <property type="project" value="InterPro"/>
</dbReference>
<dbReference type="SUPFAM" id="SSF56655">
    <property type="entry name" value="Carbohydrate phosphatase"/>
    <property type="match status" value="1"/>
</dbReference>
<keyword evidence="4 10" id="KW-0479">Metal-binding</keyword>
<name>A0AAV9IXZ6_CYACA</name>
<keyword evidence="6 10" id="KW-0460">Magnesium</keyword>
<dbReference type="CDD" id="cd01517">
    <property type="entry name" value="PAP_phosphatase"/>
    <property type="match status" value="1"/>
</dbReference>
<dbReference type="Pfam" id="PF00459">
    <property type="entry name" value="Inositol_P"/>
    <property type="match status" value="1"/>
</dbReference>
<evidence type="ECO:0000313" key="13">
    <source>
        <dbReference type="Proteomes" id="UP001301350"/>
    </source>
</evidence>
<comment type="catalytic activity">
    <reaction evidence="9">
        <text>3'-phosphoadenylyl sulfate + H2O = adenosine 5'-phosphosulfate + phosphate</text>
        <dbReference type="Rhea" id="RHEA:77639"/>
        <dbReference type="ChEBI" id="CHEBI:15377"/>
        <dbReference type="ChEBI" id="CHEBI:43474"/>
        <dbReference type="ChEBI" id="CHEBI:58243"/>
        <dbReference type="ChEBI" id="CHEBI:58339"/>
        <dbReference type="EC" id="3.1.3.7"/>
    </reaction>
    <physiologicalReaction direction="left-to-right" evidence="9">
        <dbReference type="Rhea" id="RHEA:77640"/>
    </physiologicalReaction>
</comment>
<evidence type="ECO:0000256" key="6">
    <source>
        <dbReference type="ARBA" id="ARBA00022842"/>
    </source>
</evidence>
<organism evidence="12 13">
    <name type="scientific">Cyanidium caldarium</name>
    <name type="common">Red alga</name>
    <dbReference type="NCBI Taxonomy" id="2771"/>
    <lineage>
        <taxon>Eukaryota</taxon>
        <taxon>Rhodophyta</taxon>
        <taxon>Bangiophyceae</taxon>
        <taxon>Cyanidiales</taxon>
        <taxon>Cyanidiaceae</taxon>
        <taxon>Cyanidium</taxon>
    </lineage>
</organism>
<dbReference type="PROSITE" id="PS00629">
    <property type="entry name" value="IMP_1"/>
    <property type="match status" value="1"/>
</dbReference>
<feature type="binding site" evidence="10">
    <location>
        <position position="122"/>
    </location>
    <ligand>
        <name>Mg(2+)</name>
        <dbReference type="ChEBI" id="CHEBI:18420"/>
        <label>1</label>
        <note>catalytic</note>
    </ligand>
</feature>
<gene>
    <name evidence="12" type="ORF">CDCA_CDCA09G2698</name>
</gene>
<dbReference type="EMBL" id="JANCYW010000009">
    <property type="protein sequence ID" value="KAK4536673.1"/>
    <property type="molecule type" value="Genomic_DNA"/>
</dbReference>
<evidence type="ECO:0000256" key="9">
    <source>
        <dbReference type="ARBA" id="ARBA00044484"/>
    </source>
</evidence>
<dbReference type="PANTHER" id="PTHR43200:SF6">
    <property type="entry name" value="3'(2'),5'-BISPHOSPHATE NUCLEOTIDASE"/>
    <property type="match status" value="1"/>
</dbReference>
<dbReference type="AlphaFoldDB" id="A0AAV9IXZ6"/>
<sequence length="372" mass="40220">MEAAVEIVTRACKMARALQRRWCAGRTDGGNAAAVAKEDASPVTVADFAVQSLVLGELHALFPDDVFIAEEKSANLPRTALEAEVRRWVQQYERQPVSTDVRAAIDLGGHAGGHGGRVWVLDPVDGTKGFLRNQQFCIALALLERGQAQLGVLGCPNLPFQHEAQRIDSPYATSFAGEKCLTILNGDDGCVFYATRGGGAFMRPVEGAAGMPPPAPRQVHVNQNTDPSWATLSESVERAHSSQDITGRVASILGVRQRLGVDSQCKYGMMARGEVCIFLRFPRIGYVENIWDHAAGYVVLQEAGGTVSDAYGADLDFGRGRKLLNARGIVATNGRLHPAVLAAVQHVLAEEGKEQQQQQQQEEEEEHMGKAP</sequence>
<evidence type="ECO:0000256" key="4">
    <source>
        <dbReference type="ARBA" id="ARBA00022723"/>
    </source>
</evidence>
<dbReference type="PANTHER" id="PTHR43200">
    <property type="entry name" value="PHOSPHATASE"/>
    <property type="match status" value="1"/>
</dbReference>
<dbReference type="InterPro" id="IPR020550">
    <property type="entry name" value="Inositol_monophosphatase_CS"/>
</dbReference>
<reference evidence="12 13" key="1">
    <citation type="submission" date="2022-07" db="EMBL/GenBank/DDBJ databases">
        <title>Genome-wide signatures of adaptation to extreme environments.</title>
        <authorList>
            <person name="Cho C.H."/>
            <person name="Yoon H.S."/>
        </authorList>
    </citation>
    <scope>NUCLEOTIDE SEQUENCE [LARGE SCALE GENOMIC DNA]</scope>
    <source>
        <strain evidence="12 13">DBV 063 E5</strain>
    </source>
</reference>
<dbReference type="InterPro" id="IPR020583">
    <property type="entry name" value="Inositol_monoP_metal-BS"/>
</dbReference>
<dbReference type="EC" id="3.1.3.7" evidence="3"/>
<dbReference type="Gene3D" id="3.30.540.10">
    <property type="entry name" value="Fructose-1,6-Bisphosphatase, subunit A, domain 1"/>
    <property type="match status" value="1"/>
</dbReference>
<comment type="caution">
    <text evidence="12">The sequence shown here is derived from an EMBL/GenBank/DDBJ whole genome shotgun (WGS) entry which is preliminary data.</text>
</comment>
<evidence type="ECO:0000256" key="8">
    <source>
        <dbReference type="ARBA" id="ARBA00044479"/>
    </source>
</evidence>
<feature type="binding site" evidence="10">
    <location>
        <position position="70"/>
    </location>
    <ligand>
        <name>Mg(2+)</name>
        <dbReference type="ChEBI" id="CHEBI:18420"/>
        <label>1</label>
        <note>catalytic</note>
    </ligand>
</feature>
<evidence type="ECO:0000256" key="5">
    <source>
        <dbReference type="ARBA" id="ARBA00022801"/>
    </source>
</evidence>
<dbReference type="InterPro" id="IPR006239">
    <property type="entry name" value="DPNP"/>
</dbReference>
<evidence type="ECO:0000256" key="1">
    <source>
        <dbReference type="ARBA" id="ARBA00001946"/>
    </source>
</evidence>
<evidence type="ECO:0000256" key="3">
    <source>
        <dbReference type="ARBA" id="ARBA00012633"/>
    </source>
</evidence>
<dbReference type="NCBIfam" id="TIGR01330">
    <property type="entry name" value="bisphos_HAL2"/>
    <property type="match status" value="1"/>
</dbReference>
<feature type="binding site" evidence="10">
    <location>
        <position position="125"/>
    </location>
    <ligand>
        <name>Mg(2+)</name>
        <dbReference type="ChEBI" id="CHEBI:18420"/>
        <label>1</label>
        <note>catalytic</note>
    </ligand>
</feature>
<dbReference type="Proteomes" id="UP001301350">
    <property type="component" value="Unassembled WGS sequence"/>
</dbReference>
<dbReference type="PROSITE" id="PS00630">
    <property type="entry name" value="IMP_2"/>
    <property type="match status" value="1"/>
</dbReference>
<dbReference type="InterPro" id="IPR000760">
    <property type="entry name" value="Inositol_monophosphatase-like"/>
</dbReference>